<evidence type="ECO:0000313" key="1">
    <source>
        <dbReference type="EMBL" id="CAG8735895.1"/>
    </source>
</evidence>
<protein>
    <submittedName>
        <fullName evidence="1">40471_t:CDS:1</fullName>
    </submittedName>
</protein>
<organism evidence="1 2">
    <name type="scientific">Gigaspora margarita</name>
    <dbReference type="NCBI Taxonomy" id="4874"/>
    <lineage>
        <taxon>Eukaryota</taxon>
        <taxon>Fungi</taxon>
        <taxon>Fungi incertae sedis</taxon>
        <taxon>Mucoromycota</taxon>
        <taxon>Glomeromycotina</taxon>
        <taxon>Glomeromycetes</taxon>
        <taxon>Diversisporales</taxon>
        <taxon>Gigasporaceae</taxon>
        <taxon>Gigaspora</taxon>
    </lineage>
</organism>
<dbReference type="EMBL" id="CAJVQB010010022">
    <property type="protein sequence ID" value="CAG8735895.1"/>
    <property type="molecule type" value="Genomic_DNA"/>
</dbReference>
<evidence type="ECO:0000313" key="2">
    <source>
        <dbReference type="Proteomes" id="UP000789901"/>
    </source>
</evidence>
<keyword evidence="2" id="KW-1185">Reference proteome</keyword>
<proteinExistence type="predicted"/>
<name>A0ABN7V813_GIGMA</name>
<dbReference type="Proteomes" id="UP000789901">
    <property type="component" value="Unassembled WGS sequence"/>
</dbReference>
<sequence>MNSINKSAKINHDFGQYERDNKSNIINNHQNSVVMKVIIELSLLSDEEVDIDCGAYNNN</sequence>
<accession>A0ABN7V813</accession>
<comment type="caution">
    <text evidence="1">The sequence shown here is derived from an EMBL/GenBank/DDBJ whole genome shotgun (WGS) entry which is preliminary data.</text>
</comment>
<reference evidence="1 2" key="1">
    <citation type="submission" date="2021-06" db="EMBL/GenBank/DDBJ databases">
        <authorList>
            <person name="Kallberg Y."/>
            <person name="Tangrot J."/>
            <person name="Rosling A."/>
        </authorList>
    </citation>
    <scope>NUCLEOTIDE SEQUENCE [LARGE SCALE GENOMIC DNA]</scope>
    <source>
        <strain evidence="1 2">120-4 pot B 10/14</strain>
    </source>
</reference>
<gene>
    <name evidence="1" type="ORF">GMARGA_LOCUS14852</name>
</gene>